<accession>A0AAW0JRC7</accession>
<keyword evidence="4" id="KW-0489">Methyltransferase</keyword>
<reference evidence="4 5" key="1">
    <citation type="journal article" date="2018" name="Sci. Data">
        <title>The draft genome sequence of cork oak.</title>
        <authorList>
            <person name="Ramos A.M."/>
            <person name="Usie A."/>
            <person name="Barbosa P."/>
            <person name="Barros P.M."/>
            <person name="Capote T."/>
            <person name="Chaves I."/>
            <person name="Simoes F."/>
            <person name="Abreu I."/>
            <person name="Carrasquinho I."/>
            <person name="Faro C."/>
            <person name="Guimaraes J.B."/>
            <person name="Mendonca D."/>
            <person name="Nobrega F."/>
            <person name="Rodrigues L."/>
            <person name="Saibo N.J.M."/>
            <person name="Varela M.C."/>
            <person name="Egas C."/>
            <person name="Matos J."/>
            <person name="Miguel C.M."/>
            <person name="Oliveira M.M."/>
            <person name="Ricardo C.P."/>
            <person name="Goncalves S."/>
        </authorList>
    </citation>
    <scope>NUCLEOTIDE SEQUENCE [LARGE SCALE GENOMIC DNA]</scope>
    <source>
        <strain evidence="5">cv. HL8</strain>
    </source>
</reference>
<evidence type="ECO:0000256" key="2">
    <source>
        <dbReference type="ARBA" id="ARBA00022552"/>
    </source>
</evidence>
<gene>
    <name evidence="4" type="primary">rsmG</name>
    <name evidence="4" type="ORF">CFP56_029962</name>
</gene>
<dbReference type="GO" id="GO:0005829">
    <property type="term" value="C:cytosol"/>
    <property type="evidence" value="ECO:0007669"/>
    <property type="project" value="TreeGrafter"/>
</dbReference>
<dbReference type="InterPro" id="IPR029063">
    <property type="entry name" value="SAM-dependent_MTases_sf"/>
</dbReference>
<dbReference type="SUPFAM" id="SSF53335">
    <property type="entry name" value="S-adenosyl-L-methionine-dependent methyltransferases"/>
    <property type="match status" value="1"/>
</dbReference>
<dbReference type="Gene3D" id="3.40.50.150">
    <property type="entry name" value="Vaccinia Virus protein VP39"/>
    <property type="match status" value="1"/>
</dbReference>
<protein>
    <submittedName>
        <fullName evidence="4">Ribosomal rna small subunit methyltransferase g</fullName>
    </submittedName>
</protein>
<organism evidence="4 5">
    <name type="scientific">Quercus suber</name>
    <name type="common">Cork oak</name>
    <dbReference type="NCBI Taxonomy" id="58331"/>
    <lineage>
        <taxon>Eukaryota</taxon>
        <taxon>Viridiplantae</taxon>
        <taxon>Streptophyta</taxon>
        <taxon>Embryophyta</taxon>
        <taxon>Tracheophyta</taxon>
        <taxon>Spermatophyta</taxon>
        <taxon>Magnoliopsida</taxon>
        <taxon>eudicotyledons</taxon>
        <taxon>Gunneridae</taxon>
        <taxon>Pentapetalae</taxon>
        <taxon>rosids</taxon>
        <taxon>fabids</taxon>
        <taxon>Fagales</taxon>
        <taxon>Fagaceae</taxon>
        <taxon>Quercus</taxon>
    </lineage>
</organism>
<dbReference type="Proteomes" id="UP000237347">
    <property type="component" value="Unassembled WGS sequence"/>
</dbReference>
<dbReference type="PANTHER" id="PTHR31760">
    <property type="entry name" value="S-ADENOSYL-L-METHIONINE-DEPENDENT METHYLTRANSFERASES SUPERFAMILY PROTEIN"/>
    <property type="match status" value="1"/>
</dbReference>
<proteinExistence type="inferred from homology"/>
<name>A0AAW0JRC7_QUESU</name>
<evidence type="ECO:0000313" key="5">
    <source>
        <dbReference type="Proteomes" id="UP000237347"/>
    </source>
</evidence>
<sequence length="234" mass="26543">MLVWRSVNITVPNNVHFSLGNFIKHLPSSTISCPYRLSTKTLVTRSALSSSSYFETLTSRQKDQVNLYVHTLLEWNQRMNLTAVREVNEVMERHIEDSLSILPPIKNSYVSHCNHSINNINLVDVGSGAGLPGLILAIACPDWKVTLLESMNKRCVFLEHVIGLTGLSNVKVVRGRAELSTVFLWFVLVLQRVMILSGVTEPIWTADRHHMFKRSLHPKEVSSRSRHTSERTTK</sequence>
<dbReference type="PANTHER" id="PTHR31760:SF0">
    <property type="entry name" value="S-ADENOSYL-L-METHIONINE-DEPENDENT METHYLTRANSFERASES SUPERFAMILY PROTEIN"/>
    <property type="match status" value="1"/>
</dbReference>
<dbReference type="AlphaFoldDB" id="A0AAW0JRC7"/>
<evidence type="ECO:0000256" key="1">
    <source>
        <dbReference type="ARBA" id="ARBA00022490"/>
    </source>
</evidence>
<evidence type="ECO:0000313" key="4">
    <source>
        <dbReference type="EMBL" id="KAK7828796.1"/>
    </source>
</evidence>
<comment type="caution">
    <text evidence="4">The sequence shown here is derived from an EMBL/GenBank/DDBJ whole genome shotgun (WGS) entry which is preliminary data.</text>
</comment>
<dbReference type="EMBL" id="PKMF04000496">
    <property type="protein sequence ID" value="KAK7828796.1"/>
    <property type="molecule type" value="Genomic_DNA"/>
</dbReference>
<keyword evidence="3" id="KW-0808">Transferase</keyword>
<keyword evidence="1" id="KW-0963">Cytoplasm</keyword>
<dbReference type="HAMAP" id="MF_00074">
    <property type="entry name" value="16SrRNA_methyltr_G"/>
    <property type="match status" value="1"/>
</dbReference>
<evidence type="ECO:0000256" key="3">
    <source>
        <dbReference type="ARBA" id="ARBA00022679"/>
    </source>
</evidence>
<dbReference type="NCBIfam" id="TIGR00138">
    <property type="entry name" value="rsmG_gidB"/>
    <property type="match status" value="1"/>
</dbReference>
<dbReference type="InterPro" id="IPR003682">
    <property type="entry name" value="rRNA_ssu_MeTfrase_G"/>
</dbReference>
<dbReference type="GO" id="GO:0070043">
    <property type="term" value="F:rRNA (guanine-N7-)-methyltransferase activity"/>
    <property type="evidence" value="ECO:0007669"/>
    <property type="project" value="TreeGrafter"/>
</dbReference>
<dbReference type="Pfam" id="PF02527">
    <property type="entry name" value="GidB"/>
    <property type="match status" value="1"/>
</dbReference>
<keyword evidence="5" id="KW-1185">Reference proteome</keyword>
<keyword evidence="2" id="KW-0698">rRNA processing</keyword>